<keyword evidence="4" id="KW-1185">Reference proteome</keyword>
<accession>A0ABU0EUV0</accession>
<keyword evidence="2" id="KW-0812">Transmembrane</keyword>
<evidence type="ECO:0000256" key="2">
    <source>
        <dbReference type="SAM" id="Phobius"/>
    </source>
</evidence>
<keyword evidence="2" id="KW-1133">Transmembrane helix</keyword>
<evidence type="ECO:0000256" key="1">
    <source>
        <dbReference type="SAM" id="MobiDB-lite"/>
    </source>
</evidence>
<protein>
    <recommendedName>
        <fullName evidence="5">Swt1-like HEPN domain-containing protein</fullName>
    </recommendedName>
</protein>
<dbReference type="RefSeq" id="WP_306992184.1">
    <property type="nucleotide sequence ID" value="NZ_JAUSUT010000001.1"/>
</dbReference>
<feature type="compositionally biased region" description="Polar residues" evidence="1">
    <location>
        <begin position="1"/>
        <end position="17"/>
    </location>
</feature>
<keyword evidence="2" id="KW-0472">Membrane</keyword>
<feature type="region of interest" description="Disordered" evidence="1">
    <location>
        <begin position="1"/>
        <end position="20"/>
    </location>
</feature>
<evidence type="ECO:0000313" key="3">
    <source>
        <dbReference type="EMBL" id="MDQ0379062.1"/>
    </source>
</evidence>
<organism evidence="3 4">
    <name type="scientific">Amycolatopsis thermophila</name>
    <dbReference type="NCBI Taxonomy" id="206084"/>
    <lineage>
        <taxon>Bacteria</taxon>
        <taxon>Bacillati</taxon>
        <taxon>Actinomycetota</taxon>
        <taxon>Actinomycetes</taxon>
        <taxon>Pseudonocardiales</taxon>
        <taxon>Pseudonocardiaceae</taxon>
        <taxon>Amycolatopsis</taxon>
    </lineage>
</organism>
<feature type="transmembrane region" description="Helical" evidence="2">
    <location>
        <begin position="31"/>
        <end position="51"/>
    </location>
</feature>
<evidence type="ECO:0008006" key="5">
    <source>
        <dbReference type="Google" id="ProtNLM"/>
    </source>
</evidence>
<comment type="caution">
    <text evidence="3">The sequence shown here is derived from an EMBL/GenBank/DDBJ whole genome shotgun (WGS) entry which is preliminary data.</text>
</comment>
<reference evidence="3 4" key="1">
    <citation type="submission" date="2023-07" db="EMBL/GenBank/DDBJ databases">
        <title>Sequencing the genomes of 1000 actinobacteria strains.</title>
        <authorList>
            <person name="Klenk H.-P."/>
        </authorList>
    </citation>
    <scope>NUCLEOTIDE SEQUENCE [LARGE SCALE GENOMIC DNA]</scope>
    <source>
        <strain evidence="3 4">DSM 45805</strain>
    </source>
</reference>
<proteinExistence type="predicted"/>
<sequence>MRQQLSYPTGRSASNVGSEKKSIPMGRKLRWSFAIVITFAAVIVAVTSYWYTPLRICRDVINPAAGQAPRSCSPWTSLDLLPALIPSLFLVFPELGELTVMNVFSLKRKAEEQQAEINDTVQRQNDLEFRFLAQVANMNATQTVTQHFYPASDAANLSEQVDDEESAEPLEFAEEPFGGYLFGWAADDSVDSDLPSTRSAVQLLHEWDKIDIRSNPGREIYSRFLSSAERKKIDDFRLRHRNTIDTIRLIRNSIAHGRSVPKDDLNGALEAAVKLNRILDDFGIPPF</sequence>
<dbReference type="Proteomes" id="UP001229651">
    <property type="component" value="Unassembled WGS sequence"/>
</dbReference>
<dbReference type="EMBL" id="JAUSUT010000001">
    <property type="protein sequence ID" value="MDQ0379062.1"/>
    <property type="molecule type" value="Genomic_DNA"/>
</dbReference>
<name>A0ABU0EUV0_9PSEU</name>
<gene>
    <name evidence="3" type="ORF">FB470_003056</name>
</gene>
<evidence type="ECO:0000313" key="4">
    <source>
        <dbReference type="Proteomes" id="UP001229651"/>
    </source>
</evidence>